<dbReference type="InParanoid" id="A0A0C2RUN7"/>
<dbReference type="SUPFAM" id="SSF56112">
    <property type="entry name" value="Protein kinase-like (PK-like)"/>
    <property type="match status" value="1"/>
</dbReference>
<dbReference type="EMBL" id="KN819101">
    <property type="protein sequence ID" value="KIL53945.1"/>
    <property type="molecule type" value="Genomic_DNA"/>
</dbReference>
<evidence type="ECO:0000259" key="3">
    <source>
        <dbReference type="PROSITE" id="PS50011"/>
    </source>
</evidence>
<gene>
    <name evidence="4" type="ORF">M378DRAFT_19369</name>
</gene>
<keyword evidence="1" id="KW-0547">Nucleotide-binding</keyword>
<dbReference type="PANTHER" id="PTHR44329:SF298">
    <property type="entry name" value="MIXED LINEAGE KINASE DOMAIN-LIKE PROTEIN"/>
    <property type="match status" value="1"/>
</dbReference>
<dbReference type="GO" id="GO:0004674">
    <property type="term" value="F:protein serine/threonine kinase activity"/>
    <property type="evidence" value="ECO:0007669"/>
    <property type="project" value="TreeGrafter"/>
</dbReference>
<feature type="domain" description="Protein kinase" evidence="3">
    <location>
        <begin position="177"/>
        <end position="297"/>
    </location>
</feature>
<evidence type="ECO:0000256" key="1">
    <source>
        <dbReference type="ARBA" id="ARBA00022741"/>
    </source>
</evidence>
<name>A0A0C2RUN7_AMAMK</name>
<dbReference type="STRING" id="946122.A0A0C2RUN7"/>
<reference evidence="4 5" key="1">
    <citation type="submission" date="2014-04" db="EMBL/GenBank/DDBJ databases">
        <title>Evolutionary Origins and Diversification of the Mycorrhizal Mutualists.</title>
        <authorList>
            <consortium name="DOE Joint Genome Institute"/>
            <consortium name="Mycorrhizal Genomics Consortium"/>
            <person name="Kohler A."/>
            <person name="Kuo A."/>
            <person name="Nagy L.G."/>
            <person name="Floudas D."/>
            <person name="Copeland A."/>
            <person name="Barry K.W."/>
            <person name="Cichocki N."/>
            <person name="Veneault-Fourrey C."/>
            <person name="LaButti K."/>
            <person name="Lindquist E.A."/>
            <person name="Lipzen A."/>
            <person name="Lundell T."/>
            <person name="Morin E."/>
            <person name="Murat C."/>
            <person name="Riley R."/>
            <person name="Ohm R."/>
            <person name="Sun H."/>
            <person name="Tunlid A."/>
            <person name="Henrissat B."/>
            <person name="Grigoriev I.V."/>
            <person name="Hibbett D.S."/>
            <person name="Martin F."/>
        </authorList>
    </citation>
    <scope>NUCLEOTIDE SEQUENCE [LARGE SCALE GENOMIC DNA]</scope>
    <source>
        <strain evidence="4 5">Koide BX008</strain>
    </source>
</reference>
<keyword evidence="2" id="KW-0067">ATP-binding</keyword>
<dbReference type="PROSITE" id="PS50011">
    <property type="entry name" value="PROTEIN_KINASE_DOM"/>
    <property type="match status" value="1"/>
</dbReference>
<dbReference type="HOGENOM" id="CLU_752212_0_0_1"/>
<dbReference type="AlphaFoldDB" id="A0A0C2RUN7"/>
<protein>
    <recommendedName>
        <fullName evidence="3">Protein kinase domain-containing protein</fullName>
    </recommendedName>
</protein>
<evidence type="ECO:0000313" key="4">
    <source>
        <dbReference type="EMBL" id="KIL53945.1"/>
    </source>
</evidence>
<sequence>MAYPRQPTRSRNYSDVSSDKKCSLFLWLRSCPWFLSARQQPIQTFGSTNGPLSSQVLSLPVDPPLSPISPGPTSVDVALSDLLKILRDKQIPICDMMDILGLLLNADDFVNLANKVNDQEDAERLIDMLLNLFDKNLTGKISVTDANSRIRRLVIKIAAGLTTAPKSLFLNPDEILIPNGLPIDCGGLAFVYKSSYRGAQVALKSVRSCKIDKAFLQEALTWRTLSHKYILPFIGILVDSSQSFVSLVSPFMENGTLRDWRLNMTPSIPEIKKRIQEVAEGLVYLHTEGIVHGDLKG</sequence>
<accession>A0A0C2RUN7</accession>
<organism evidence="4 5">
    <name type="scientific">Amanita muscaria (strain Koide BX008)</name>
    <dbReference type="NCBI Taxonomy" id="946122"/>
    <lineage>
        <taxon>Eukaryota</taxon>
        <taxon>Fungi</taxon>
        <taxon>Dikarya</taxon>
        <taxon>Basidiomycota</taxon>
        <taxon>Agaricomycotina</taxon>
        <taxon>Agaricomycetes</taxon>
        <taxon>Agaricomycetidae</taxon>
        <taxon>Agaricales</taxon>
        <taxon>Pluteineae</taxon>
        <taxon>Amanitaceae</taxon>
        <taxon>Amanita</taxon>
    </lineage>
</organism>
<dbReference type="OrthoDB" id="4062651at2759"/>
<dbReference type="InterPro" id="IPR051681">
    <property type="entry name" value="Ser/Thr_Kinases-Pseudokinases"/>
</dbReference>
<evidence type="ECO:0000256" key="2">
    <source>
        <dbReference type="ARBA" id="ARBA00022840"/>
    </source>
</evidence>
<dbReference type="Gene3D" id="1.10.510.10">
    <property type="entry name" value="Transferase(Phosphotransferase) domain 1"/>
    <property type="match status" value="1"/>
</dbReference>
<dbReference type="Pfam" id="PF00069">
    <property type="entry name" value="Pkinase"/>
    <property type="match status" value="1"/>
</dbReference>
<dbReference type="Proteomes" id="UP000054549">
    <property type="component" value="Unassembled WGS sequence"/>
</dbReference>
<dbReference type="InterPro" id="IPR011009">
    <property type="entry name" value="Kinase-like_dom_sf"/>
</dbReference>
<dbReference type="GO" id="GO:0005524">
    <property type="term" value="F:ATP binding"/>
    <property type="evidence" value="ECO:0007669"/>
    <property type="project" value="UniProtKB-KW"/>
</dbReference>
<keyword evidence="5" id="KW-1185">Reference proteome</keyword>
<feature type="non-terminal residue" evidence="4">
    <location>
        <position position="297"/>
    </location>
</feature>
<dbReference type="InterPro" id="IPR000719">
    <property type="entry name" value="Prot_kinase_dom"/>
</dbReference>
<proteinExistence type="predicted"/>
<dbReference type="PANTHER" id="PTHR44329">
    <property type="entry name" value="SERINE/THREONINE-PROTEIN KINASE TNNI3K-RELATED"/>
    <property type="match status" value="1"/>
</dbReference>
<evidence type="ECO:0000313" key="5">
    <source>
        <dbReference type="Proteomes" id="UP000054549"/>
    </source>
</evidence>